<proteinExistence type="predicted"/>
<dbReference type="AlphaFoldDB" id="B4Q5K3"/>
<dbReference type="HOGENOM" id="CLU_2429416_0_0_1"/>
<name>B4Q5K3_DROSI</name>
<keyword evidence="2" id="KW-1185">Reference proteome</keyword>
<reference evidence="1 2" key="1">
    <citation type="journal article" date="2007" name="Nature">
        <title>Evolution of genes and genomes on the Drosophila phylogeny.</title>
        <authorList>
            <consortium name="Drosophila 12 Genomes Consortium"/>
            <person name="Clark A.G."/>
            <person name="Eisen M.B."/>
            <person name="Smith D.R."/>
            <person name="Bergman C.M."/>
            <person name="Oliver B."/>
            <person name="Markow T.A."/>
            <person name="Kaufman T.C."/>
            <person name="Kellis M."/>
            <person name="Gelbart W."/>
            <person name="Iyer V.N."/>
            <person name="Pollard D.A."/>
            <person name="Sackton T.B."/>
            <person name="Larracuente A.M."/>
            <person name="Singh N.D."/>
            <person name="Abad J.P."/>
            <person name="Abt D.N."/>
            <person name="Adryan B."/>
            <person name="Aguade M."/>
            <person name="Akashi H."/>
            <person name="Anderson W.W."/>
            <person name="Aquadro C.F."/>
            <person name="Ardell D.H."/>
            <person name="Arguello R."/>
            <person name="Artieri C.G."/>
            <person name="Barbash D.A."/>
            <person name="Barker D."/>
            <person name="Barsanti P."/>
            <person name="Batterham P."/>
            <person name="Batzoglou S."/>
            <person name="Begun D."/>
            <person name="Bhutkar A."/>
            <person name="Blanco E."/>
            <person name="Bosak S.A."/>
            <person name="Bradley R.K."/>
            <person name="Brand A.D."/>
            <person name="Brent M.R."/>
            <person name="Brooks A.N."/>
            <person name="Brown R.H."/>
            <person name="Butlin R.K."/>
            <person name="Caggese C."/>
            <person name="Calvi B.R."/>
            <person name="Bernardo de Carvalho A."/>
            <person name="Caspi A."/>
            <person name="Castrezana S."/>
            <person name="Celniker S.E."/>
            <person name="Chang J.L."/>
            <person name="Chapple C."/>
            <person name="Chatterji S."/>
            <person name="Chinwalla A."/>
            <person name="Civetta A."/>
            <person name="Clifton S.W."/>
            <person name="Comeron J.M."/>
            <person name="Costello J.C."/>
            <person name="Coyne J.A."/>
            <person name="Daub J."/>
            <person name="David R.G."/>
            <person name="Delcher A.L."/>
            <person name="Delehaunty K."/>
            <person name="Do C.B."/>
            <person name="Ebling H."/>
            <person name="Edwards K."/>
            <person name="Eickbush T."/>
            <person name="Evans J.D."/>
            <person name="Filipski A."/>
            <person name="Findeiss S."/>
            <person name="Freyhult E."/>
            <person name="Fulton L."/>
            <person name="Fulton R."/>
            <person name="Garcia A.C."/>
            <person name="Gardiner A."/>
            <person name="Garfield D.A."/>
            <person name="Garvin B.E."/>
            <person name="Gibson G."/>
            <person name="Gilbert D."/>
            <person name="Gnerre S."/>
            <person name="Godfrey J."/>
            <person name="Good R."/>
            <person name="Gotea V."/>
            <person name="Gravely B."/>
            <person name="Greenberg A.J."/>
            <person name="Griffiths-Jones S."/>
            <person name="Gross S."/>
            <person name="Guigo R."/>
            <person name="Gustafson E.A."/>
            <person name="Haerty W."/>
            <person name="Hahn M.W."/>
            <person name="Halligan D.L."/>
            <person name="Halpern A.L."/>
            <person name="Halter G.M."/>
            <person name="Han M.V."/>
            <person name="Heger A."/>
            <person name="Hillier L."/>
            <person name="Hinrichs A.S."/>
            <person name="Holmes I."/>
            <person name="Hoskins R.A."/>
            <person name="Hubisz M.J."/>
            <person name="Hultmark D."/>
            <person name="Huntley M.A."/>
            <person name="Jaffe D.B."/>
            <person name="Jagadeeshan S."/>
            <person name="Jeck W.R."/>
            <person name="Johnson J."/>
            <person name="Jones C.D."/>
            <person name="Jordan W.C."/>
            <person name="Karpen G.H."/>
            <person name="Kataoka E."/>
            <person name="Keightley P.D."/>
            <person name="Kheradpour P."/>
            <person name="Kirkness E.F."/>
            <person name="Koerich L.B."/>
            <person name="Kristiansen K."/>
            <person name="Kudrna D."/>
            <person name="Kulathinal R.J."/>
            <person name="Kumar S."/>
            <person name="Kwok R."/>
            <person name="Lander E."/>
            <person name="Langley C.H."/>
            <person name="Lapoint R."/>
            <person name="Lazzaro B.P."/>
            <person name="Lee S.J."/>
            <person name="Levesque L."/>
            <person name="Li R."/>
            <person name="Lin C.F."/>
            <person name="Lin M.F."/>
            <person name="Lindblad-Toh K."/>
            <person name="Llopart A."/>
            <person name="Long M."/>
            <person name="Low L."/>
            <person name="Lozovsky E."/>
            <person name="Lu J."/>
            <person name="Luo M."/>
            <person name="Machado C.A."/>
            <person name="Makalowski W."/>
            <person name="Marzo M."/>
            <person name="Matsuda M."/>
            <person name="Matzkin L."/>
            <person name="McAllister B."/>
            <person name="McBride C.S."/>
            <person name="McKernan B."/>
            <person name="McKernan K."/>
            <person name="Mendez-Lago M."/>
            <person name="Minx P."/>
            <person name="Mollenhauer M.U."/>
            <person name="Montooth K."/>
            <person name="Mount S.M."/>
            <person name="Mu X."/>
            <person name="Myers E."/>
            <person name="Negre B."/>
            <person name="Newfeld S."/>
            <person name="Nielsen R."/>
            <person name="Noor M.A."/>
            <person name="O'Grady P."/>
            <person name="Pachter L."/>
            <person name="Papaceit M."/>
            <person name="Parisi M.J."/>
            <person name="Parisi M."/>
            <person name="Parts L."/>
            <person name="Pedersen J.S."/>
            <person name="Pesole G."/>
            <person name="Phillippy A.M."/>
            <person name="Ponting C.P."/>
            <person name="Pop M."/>
            <person name="Porcelli D."/>
            <person name="Powell J.R."/>
            <person name="Prohaska S."/>
            <person name="Pruitt K."/>
            <person name="Puig M."/>
            <person name="Quesneville H."/>
            <person name="Ram K.R."/>
            <person name="Rand D."/>
            <person name="Rasmussen M.D."/>
            <person name="Reed L.K."/>
            <person name="Reenan R."/>
            <person name="Reily A."/>
            <person name="Remington K.A."/>
            <person name="Rieger T.T."/>
            <person name="Ritchie M.G."/>
            <person name="Robin C."/>
            <person name="Rogers Y.H."/>
            <person name="Rohde C."/>
            <person name="Rozas J."/>
            <person name="Rubenfield M.J."/>
            <person name="Ruiz A."/>
            <person name="Russo S."/>
            <person name="Salzberg S.L."/>
            <person name="Sanchez-Gracia A."/>
            <person name="Saranga D.J."/>
            <person name="Sato H."/>
            <person name="Schaeffer S.W."/>
            <person name="Schatz M.C."/>
            <person name="Schlenke T."/>
            <person name="Schwartz R."/>
            <person name="Segarra C."/>
            <person name="Singh R.S."/>
            <person name="Sirot L."/>
            <person name="Sirota M."/>
            <person name="Sisneros N.B."/>
            <person name="Smith C.D."/>
            <person name="Smith T.F."/>
            <person name="Spieth J."/>
            <person name="Stage D.E."/>
            <person name="Stark A."/>
            <person name="Stephan W."/>
            <person name="Strausberg R.L."/>
            <person name="Strempel S."/>
            <person name="Sturgill D."/>
            <person name="Sutton G."/>
            <person name="Sutton G.G."/>
            <person name="Tao W."/>
            <person name="Teichmann S."/>
            <person name="Tobari Y.N."/>
            <person name="Tomimura Y."/>
            <person name="Tsolas J.M."/>
            <person name="Valente V.L."/>
            <person name="Venter E."/>
            <person name="Venter J.C."/>
            <person name="Vicario S."/>
            <person name="Vieira F.G."/>
            <person name="Vilella A.J."/>
            <person name="Villasante A."/>
            <person name="Walenz B."/>
            <person name="Wang J."/>
            <person name="Wasserman M."/>
            <person name="Watts T."/>
            <person name="Wilson D."/>
            <person name="Wilson R.K."/>
            <person name="Wing R.A."/>
            <person name="Wolfner M.F."/>
            <person name="Wong A."/>
            <person name="Wong G.K."/>
            <person name="Wu C.I."/>
            <person name="Wu G."/>
            <person name="Yamamoto D."/>
            <person name="Yang H.P."/>
            <person name="Yang S.P."/>
            <person name="Yorke J.A."/>
            <person name="Yoshida K."/>
            <person name="Zdobnov E."/>
            <person name="Zhang P."/>
            <person name="Zhang Y."/>
            <person name="Zimin A.V."/>
            <person name="Baldwin J."/>
            <person name="Abdouelleil A."/>
            <person name="Abdulkadir J."/>
            <person name="Abebe A."/>
            <person name="Abera B."/>
            <person name="Abreu J."/>
            <person name="Acer S.C."/>
            <person name="Aftuck L."/>
            <person name="Alexander A."/>
            <person name="An P."/>
            <person name="Anderson E."/>
            <person name="Anderson S."/>
            <person name="Arachi H."/>
            <person name="Azer M."/>
            <person name="Bachantsang P."/>
            <person name="Barry A."/>
            <person name="Bayul T."/>
            <person name="Berlin A."/>
            <person name="Bessette D."/>
            <person name="Bloom T."/>
            <person name="Blye J."/>
            <person name="Boguslavskiy L."/>
            <person name="Bonnet C."/>
            <person name="Boukhgalter B."/>
            <person name="Bourzgui I."/>
            <person name="Brown A."/>
            <person name="Cahill P."/>
            <person name="Channer S."/>
            <person name="Cheshatsang Y."/>
            <person name="Chuda L."/>
            <person name="Citroen M."/>
            <person name="Collymore A."/>
            <person name="Cooke P."/>
            <person name="Costello M."/>
            <person name="D'Aco K."/>
            <person name="Daza R."/>
            <person name="De Haan G."/>
            <person name="DeGray S."/>
            <person name="DeMaso C."/>
            <person name="Dhargay N."/>
            <person name="Dooley K."/>
            <person name="Dooley E."/>
            <person name="Doricent M."/>
            <person name="Dorje P."/>
            <person name="Dorjee K."/>
            <person name="Dupes A."/>
            <person name="Elong R."/>
            <person name="Falk J."/>
            <person name="Farina A."/>
            <person name="Faro S."/>
            <person name="Ferguson D."/>
            <person name="Fisher S."/>
            <person name="Foley C.D."/>
            <person name="Franke A."/>
            <person name="Friedrich D."/>
            <person name="Gadbois L."/>
            <person name="Gearin G."/>
            <person name="Gearin C.R."/>
            <person name="Giannoukos G."/>
            <person name="Goode T."/>
            <person name="Graham J."/>
            <person name="Grandbois E."/>
            <person name="Grewal S."/>
            <person name="Gyaltsen K."/>
            <person name="Hafez N."/>
            <person name="Hagos B."/>
            <person name="Hall J."/>
            <person name="Henson C."/>
            <person name="Hollinger A."/>
            <person name="Honan T."/>
            <person name="Huard M.D."/>
            <person name="Hughes L."/>
            <person name="Hurhula B."/>
            <person name="Husby M.E."/>
            <person name="Kamat A."/>
            <person name="Kanga B."/>
            <person name="Kashin S."/>
            <person name="Khazanovich D."/>
            <person name="Kisner P."/>
            <person name="Lance K."/>
            <person name="Lara M."/>
            <person name="Lee W."/>
            <person name="Lennon N."/>
            <person name="Letendre F."/>
            <person name="LeVine R."/>
            <person name="Lipovsky A."/>
            <person name="Liu X."/>
            <person name="Liu J."/>
            <person name="Liu S."/>
            <person name="Lokyitsang T."/>
            <person name="Lokyitsang Y."/>
            <person name="Lubonja R."/>
            <person name="Lui A."/>
            <person name="MacDonald P."/>
            <person name="Magnisalis V."/>
            <person name="Maru K."/>
            <person name="Matthews C."/>
            <person name="McCusker W."/>
            <person name="McDonough S."/>
            <person name="Mehta T."/>
            <person name="Meldrim J."/>
            <person name="Meneus L."/>
            <person name="Mihai O."/>
            <person name="Mihalev A."/>
            <person name="Mihova T."/>
            <person name="Mittelman R."/>
            <person name="Mlenga V."/>
            <person name="Montmayeur A."/>
            <person name="Mulrain L."/>
            <person name="Navidi A."/>
            <person name="Naylor J."/>
            <person name="Negash T."/>
            <person name="Nguyen T."/>
            <person name="Nguyen N."/>
            <person name="Nicol R."/>
            <person name="Norbu C."/>
            <person name="Norbu N."/>
            <person name="Novod N."/>
            <person name="O'Neill B."/>
            <person name="Osman S."/>
            <person name="Markiewicz E."/>
            <person name="Oyono O.L."/>
            <person name="Patti C."/>
            <person name="Phunkhang P."/>
            <person name="Pierre F."/>
            <person name="Priest M."/>
            <person name="Raghuraman S."/>
            <person name="Rege F."/>
            <person name="Reyes R."/>
            <person name="Rise C."/>
            <person name="Rogov P."/>
            <person name="Ross K."/>
            <person name="Ryan E."/>
            <person name="Settipalli S."/>
            <person name="Shea T."/>
            <person name="Sherpa N."/>
            <person name="Shi L."/>
            <person name="Shih D."/>
            <person name="Sparrow T."/>
            <person name="Spaulding J."/>
            <person name="Stalker J."/>
            <person name="Stange-Thomann N."/>
            <person name="Stavropoulos S."/>
            <person name="Stone C."/>
            <person name="Strader C."/>
            <person name="Tesfaye S."/>
            <person name="Thomson T."/>
            <person name="Thoulutsang Y."/>
            <person name="Thoulutsang D."/>
            <person name="Topham K."/>
            <person name="Topping I."/>
            <person name="Tsamla T."/>
            <person name="Vassiliev H."/>
            <person name="Vo A."/>
            <person name="Wangchuk T."/>
            <person name="Wangdi T."/>
            <person name="Weiand M."/>
            <person name="Wilkinson J."/>
            <person name="Wilson A."/>
            <person name="Yadav S."/>
            <person name="Young G."/>
            <person name="Yu Q."/>
            <person name="Zembek L."/>
            <person name="Zhong D."/>
            <person name="Zimmer A."/>
            <person name="Zwirko Z."/>
            <person name="Jaffe D.B."/>
            <person name="Alvarez P."/>
            <person name="Brockman W."/>
            <person name="Butler J."/>
            <person name="Chin C."/>
            <person name="Gnerre S."/>
            <person name="Grabherr M."/>
            <person name="Kleber M."/>
            <person name="Mauceli E."/>
            <person name="MacCallum I."/>
        </authorList>
    </citation>
    <scope>NUCLEOTIDE SEQUENCE [LARGE SCALE GENOMIC DNA]</scope>
    <source>
        <strain evidence="2">white501</strain>
    </source>
</reference>
<dbReference type="EMBL" id="CM000361">
    <property type="protein sequence ID" value="EDX05047.1"/>
    <property type="molecule type" value="Genomic_DNA"/>
</dbReference>
<evidence type="ECO:0000313" key="1">
    <source>
        <dbReference type="EMBL" id="EDX05047.1"/>
    </source>
</evidence>
<protein>
    <submittedName>
        <fullName evidence="1">GD23966</fullName>
    </submittedName>
</protein>
<gene>
    <name evidence="1" type="primary">Dsim\GD23966</name>
    <name evidence="1" type="ORF">Dsim_GD23966</name>
</gene>
<accession>B4Q5K3</accession>
<dbReference type="Proteomes" id="UP000000304">
    <property type="component" value="Chromosome 2L"/>
</dbReference>
<sequence length="91" mass="10004">MDNLQPGQGKGKELLQEWPEKCPTVLQSDANSQLSTMTRPGLWLKTGGLRLVTGNWELGLLAVMYTFVSLTACDVDVDVDEKPGFSLMFDA</sequence>
<organism evidence="1 2">
    <name type="scientific">Drosophila simulans</name>
    <name type="common">Fruit fly</name>
    <dbReference type="NCBI Taxonomy" id="7240"/>
    <lineage>
        <taxon>Eukaryota</taxon>
        <taxon>Metazoa</taxon>
        <taxon>Ecdysozoa</taxon>
        <taxon>Arthropoda</taxon>
        <taxon>Hexapoda</taxon>
        <taxon>Insecta</taxon>
        <taxon>Pterygota</taxon>
        <taxon>Neoptera</taxon>
        <taxon>Endopterygota</taxon>
        <taxon>Diptera</taxon>
        <taxon>Brachycera</taxon>
        <taxon>Muscomorpha</taxon>
        <taxon>Ephydroidea</taxon>
        <taxon>Drosophilidae</taxon>
        <taxon>Drosophila</taxon>
        <taxon>Sophophora</taxon>
    </lineage>
</organism>
<evidence type="ECO:0000313" key="2">
    <source>
        <dbReference type="Proteomes" id="UP000000304"/>
    </source>
</evidence>